<dbReference type="InterPro" id="IPR011335">
    <property type="entry name" value="Restrct_endonuc-II-like"/>
</dbReference>
<feature type="region of interest" description="Disordered" evidence="1">
    <location>
        <begin position="1"/>
        <end position="30"/>
    </location>
</feature>
<dbReference type="Pfam" id="PF05685">
    <property type="entry name" value="Uma2"/>
    <property type="match status" value="1"/>
</dbReference>
<organism evidence="3 4">
    <name type="scientific">Thioploca ingrica</name>
    <dbReference type="NCBI Taxonomy" id="40754"/>
    <lineage>
        <taxon>Bacteria</taxon>
        <taxon>Pseudomonadati</taxon>
        <taxon>Pseudomonadota</taxon>
        <taxon>Gammaproteobacteria</taxon>
        <taxon>Thiotrichales</taxon>
        <taxon>Thiotrichaceae</taxon>
        <taxon>Thioploca</taxon>
    </lineage>
</organism>
<dbReference type="Proteomes" id="UP000031623">
    <property type="component" value="Chromosome"/>
</dbReference>
<dbReference type="EMBL" id="AP014633">
    <property type="protein sequence ID" value="BAP56599.1"/>
    <property type="molecule type" value="Genomic_DNA"/>
</dbReference>
<keyword evidence="4" id="KW-1185">Reference proteome</keyword>
<dbReference type="HOGENOM" id="CLU_813624_0_0_6"/>
<proteinExistence type="predicted"/>
<dbReference type="KEGG" id="tig:THII_2302"/>
<reference evidence="3 4" key="1">
    <citation type="journal article" date="2014" name="ISME J.">
        <title>Ecophysiology of Thioploca ingrica as revealed by the complete genome sequence supplemented with proteomic evidence.</title>
        <authorList>
            <person name="Kojima H."/>
            <person name="Ogura Y."/>
            <person name="Yamamoto N."/>
            <person name="Togashi T."/>
            <person name="Mori H."/>
            <person name="Watanabe T."/>
            <person name="Nemoto F."/>
            <person name="Kurokawa K."/>
            <person name="Hayashi T."/>
            <person name="Fukui M."/>
        </authorList>
    </citation>
    <scope>NUCLEOTIDE SEQUENCE [LARGE SCALE GENOMIC DNA]</scope>
</reference>
<feature type="domain" description="Putative restriction endonuclease" evidence="2">
    <location>
        <begin position="58"/>
        <end position="197"/>
    </location>
</feature>
<evidence type="ECO:0000256" key="1">
    <source>
        <dbReference type="SAM" id="MobiDB-lite"/>
    </source>
</evidence>
<evidence type="ECO:0000313" key="4">
    <source>
        <dbReference type="Proteomes" id="UP000031623"/>
    </source>
</evidence>
<protein>
    <recommendedName>
        <fullName evidence="2">Putative restriction endonuclease domain-containing protein</fullName>
    </recommendedName>
</protein>
<name>A0A090AH80_9GAMM</name>
<dbReference type="PANTHER" id="PTHR33352">
    <property type="entry name" value="SLR1095 PROTEIN"/>
    <property type="match status" value="1"/>
</dbReference>
<dbReference type="InterPro" id="IPR012296">
    <property type="entry name" value="Nuclease_put_TT1808"/>
</dbReference>
<sequence>MTAMLSPTPEPVSLNPATQPSPVSESIPSPSTLAALAPEEWPNIDHLVTEDDTPVDNIFSEKQQRLLVESLYTSWHGAETGRLFLALANVGLFCGIYQPPLVPDVLLSLDVQLPKDIWTKAHRSYLLWEYGKPPEVVIEIVSNRQGHELDSKLHDYAKIGVAYYIVYDPERQLGEKVLHLYERRHIRYVEISGPWLPEIELGLTLWHGQYEDREDTWLRWCDQEGHLILTGAERAKQERQRAEQEYQRAEQERQRAEQEYQRAEQECQRAEQERQRAEQECQHAEQERQRAEQEHQRAEQERQHAEQANQEKEQALFQLEQERQRVAQLVAQLQALESDKK</sequence>
<accession>A0A090AH80</accession>
<evidence type="ECO:0000259" key="2">
    <source>
        <dbReference type="Pfam" id="PF05685"/>
    </source>
</evidence>
<dbReference type="SUPFAM" id="SSF52980">
    <property type="entry name" value="Restriction endonuclease-like"/>
    <property type="match status" value="1"/>
</dbReference>
<gene>
    <name evidence="3" type="ORF">THII_2302</name>
</gene>
<dbReference type="InterPro" id="IPR008538">
    <property type="entry name" value="Uma2"/>
</dbReference>
<dbReference type="CDD" id="cd06260">
    <property type="entry name" value="DUF820-like"/>
    <property type="match status" value="1"/>
</dbReference>
<feature type="compositionally biased region" description="Low complexity" evidence="1">
    <location>
        <begin position="20"/>
        <end position="30"/>
    </location>
</feature>
<evidence type="ECO:0000313" key="3">
    <source>
        <dbReference type="EMBL" id="BAP56599.1"/>
    </source>
</evidence>
<feature type="region of interest" description="Disordered" evidence="1">
    <location>
        <begin position="268"/>
        <end position="316"/>
    </location>
</feature>
<dbReference type="Gene3D" id="3.90.1570.10">
    <property type="entry name" value="tt1808, chain A"/>
    <property type="match status" value="1"/>
</dbReference>
<dbReference type="AlphaFoldDB" id="A0A090AH80"/>
<dbReference type="PANTHER" id="PTHR33352:SF3">
    <property type="entry name" value="SLR1612 PROTEIN"/>
    <property type="match status" value="1"/>
</dbReference>
<dbReference type="STRING" id="40754.THII_2302"/>